<dbReference type="OrthoDB" id="9974421at2759"/>
<dbReference type="AlphaFoldDB" id="A0A2U1LYI2"/>
<dbReference type="STRING" id="35608.A0A2U1LYI2"/>
<keyword evidence="2" id="KW-1185">Reference proteome</keyword>
<comment type="caution">
    <text evidence="1">The sequence shown here is derived from an EMBL/GenBank/DDBJ whole genome shotgun (WGS) entry which is preliminary data.</text>
</comment>
<proteinExistence type="predicted"/>
<accession>A0A2U1LYI2</accession>
<dbReference type="PANTHER" id="PTHR11005">
    <property type="entry name" value="LYSOSOMAL ACID LIPASE-RELATED"/>
    <property type="match status" value="1"/>
</dbReference>
<reference evidence="1 2" key="1">
    <citation type="journal article" date="2018" name="Mol. Plant">
        <title>The genome of Artemisia annua provides insight into the evolution of Asteraceae family and artemisinin biosynthesis.</title>
        <authorList>
            <person name="Shen Q."/>
            <person name="Zhang L."/>
            <person name="Liao Z."/>
            <person name="Wang S."/>
            <person name="Yan T."/>
            <person name="Shi P."/>
            <person name="Liu M."/>
            <person name="Fu X."/>
            <person name="Pan Q."/>
            <person name="Wang Y."/>
            <person name="Lv Z."/>
            <person name="Lu X."/>
            <person name="Zhang F."/>
            <person name="Jiang W."/>
            <person name="Ma Y."/>
            <person name="Chen M."/>
            <person name="Hao X."/>
            <person name="Li L."/>
            <person name="Tang Y."/>
            <person name="Lv G."/>
            <person name="Zhou Y."/>
            <person name="Sun X."/>
            <person name="Brodelius P.E."/>
            <person name="Rose J.K.C."/>
            <person name="Tang K."/>
        </authorList>
    </citation>
    <scope>NUCLEOTIDE SEQUENCE [LARGE SCALE GENOMIC DNA]</scope>
    <source>
        <strain evidence="2">cv. Huhao1</strain>
        <tissue evidence="1">Leaf</tissue>
    </source>
</reference>
<name>A0A2U1LYI2_ARTAN</name>
<dbReference type="EMBL" id="PKPP01007216">
    <property type="protein sequence ID" value="PWA54041.1"/>
    <property type="molecule type" value="Genomic_DNA"/>
</dbReference>
<sequence>MPGNDCSDLMTSFTGQNCCVNSSMTDKFLEHEPQSTSTKNMIHLAQRADELSDVQDVKTLLDSIKDHDPDKLVVQYKEDYAHADFVFAVNAKEVVYDPVMTVDVIFKIYSTNFVKEGFQTTDYKPRKLPTIVGYVVQ</sequence>
<dbReference type="Proteomes" id="UP000245207">
    <property type="component" value="Unassembled WGS sequence"/>
</dbReference>
<dbReference type="Gene3D" id="3.40.50.1820">
    <property type="entry name" value="alpha/beta hydrolase"/>
    <property type="match status" value="1"/>
</dbReference>
<evidence type="ECO:0000313" key="2">
    <source>
        <dbReference type="Proteomes" id="UP000245207"/>
    </source>
</evidence>
<organism evidence="1 2">
    <name type="scientific">Artemisia annua</name>
    <name type="common">Sweet wormwood</name>
    <dbReference type="NCBI Taxonomy" id="35608"/>
    <lineage>
        <taxon>Eukaryota</taxon>
        <taxon>Viridiplantae</taxon>
        <taxon>Streptophyta</taxon>
        <taxon>Embryophyta</taxon>
        <taxon>Tracheophyta</taxon>
        <taxon>Spermatophyta</taxon>
        <taxon>Magnoliopsida</taxon>
        <taxon>eudicotyledons</taxon>
        <taxon>Gunneridae</taxon>
        <taxon>Pentapetalae</taxon>
        <taxon>asterids</taxon>
        <taxon>campanulids</taxon>
        <taxon>Asterales</taxon>
        <taxon>Asteraceae</taxon>
        <taxon>Asteroideae</taxon>
        <taxon>Anthemideae</taxon>
        <taxon>Artemisiinae</taxon>
        <taxon>Artemisia</taxon>
    </lineage>
</organism>
<gene>
    <name evidence="1" type="ORF">CTI12_AA439090</name>
</gene>
<evidence type="ECO:0000313" key="1">
    <source>
        <dbReference type="EMBL" id="PWA54041.1"/>
    </source>
</evidence>
<dbReference type="InterPro" id="IPR029058">
    <property type="entry name" value="AB_hydrolase_fold"/>
</dbReference>
<protein>
    <submittedName>
        <fullName evidence="1">Uncharacterized protein</fullName>
    </submittedName>
</protein>